<sequence>MTTPTVTSSTDSQMHNNIMAAGLRDRPPMLATGRYPQWRSWFLRYINTRPNGEALRKCILSGPYKPTTVLVQAVAATDDSPAILEYTTVETPMNMSPANKAHFEAEKEAIHLILTGIGDEI</sequence>
<reference evidence="1" key="1">
    <citation type="journal article" date="2019" name="Sci. Rep.">
        <title>Draft genome of Tanacetum cinerariifolium, the natural source of mosquito coil.</title>
        <authorList>
            <person name="Yamashiro T."/>
            <person name="Shiraishi A."/>
            <person name="Satake H."/>
            <person name="Nakayama K."/>
        </authorList>
    </citation>
    <scope>NUCLEOTIDE SEQUENCE</scope>
</reference>
<protein>
    <submittedName>
        <fullName evidence="1">Uncharacterized protein</fullName>
    </submittedName>
</protein>
<accession>A0A6L2LSR2</accession>
<evidence type="ECO:0000313" key="1">
    <source>
        <dbReference type="EMBL" id="GEU63145.1"/>
    </source>
</evidence>
<dbReference type="EMBL" id="BKCJ010004797">
    <property type="protein sequence ID" value="GEU63145.1"/>
    <property type="molecule type" value="Genomic_DNA"/>
</dbReference>
<proteinExistence type="predicted"/>
<name>A0A6L2LSR2_TANCI</name>
<dbReference type="AlphaFoldDB" id="A0A6L2LSR2"/>
<gene>
    <name evidence="1" type="ORF">Tci_035123</name>
</gene>
<organism evidence="1">
    <name type="scientific">Tanacetum cinerariifolium</name>
    <name type="common">Dalmatian daisy</name>
    <name type="synonym">Chrysanthemum cinerariifolium</name>
    <dbReference type="NCBI Taxonomy" id="118510"/>
    <lineage>
        <taxon>Eukaryota</taxon>
        <taxon>Viridiplantae</taxon>
        <taxon>Streptophyta</taxon>
        <taxon>Embryophyta</taxon>
        <taxon>Tracheophyta</taxon>
        <taxon>Spermatophyta</taxon>
        <taxon>Magnoliopsida</taxon>
        <taxon>eudicotyledons</taxon>
        <taxon>Gunneridae</taxon>
        <taxon>Pentapetalae</taxon>
        <taxon>asterids</taxon>
        <taxon>campanulids</taxon>
        <taxon>Asterales</taxon>
        <taxon>Asteraceae</taxon>
        <taxon>Asteroideae</taxon>
        <taxon>Anthemideae</taxon>
        <taxon>Anthemidinae</taxon>
        <taxon>Tanacetum</taxon>
    </lineage>
</organism>
<comment type="caution">
    <text evidence="1">The sequence shown here is derived from an EMBL/GenBank/DDBJ whole genome shotgun (WGS) entry which is preliminary data.</text>
</comment>